<dbReference type="InterPro" id="IPR050134">
    <property type="entry name" value="NAD-dep_sirtuin_deacylases"/>
</dbReference>
<dbReference type="SUPFAM" id="SSF52467">
    <property type="entry name" value="DHS-like NAD/FAD-binding domain"/>
    <property type="match status" value="1"/>
</dbReference>
<dbReference type="InterPro" id="IPR029035">
    <property type="entry name" value="DHS-like_NAD/FAD-binding_dom"/>
</dbReference>
<evidence type="ECO:0000313" key="6">
    <source>
        <dbReference type="EMBL" id="QBE65060.1"/>
    </source>
</evidence>
<evidence type="ECO:0000259" key="5">
    <source>
        <dbReference type="PROSITE" id="PS50305"/>
    </source>
</evidence>
<dbReference type="EC" id="2.3.1.286" evidence="1"/>
<dbReference type="PROSITE" id="PS50305">
    <property type="entry name" value="SIRTUIN"/>
    <property type="match status" value="1"/>
</dbReference>
<dbReference type="GO" id="GO:0017136">
    <property type="term" value="F:histone deacetylase activity, NAD-dependent"/>
    <property type="evidence" value="ECO:0007669"/>
    <property type="project" value="TreeGrafter"/>
</dbReference>
<evidence type="ECO:0000256" key="2">
    <source>
        <dbReference type="ARBA" id="ARBA00022679"/>
    </source>
</evidence>
<accession>A0A4P6L0T7</accession>
<keyword evidence="2" id="KW-0808">Transferase</keyword>
<comment type="caution">
    <text evidence="4">Lacks conserved residue(s) required for the propagation of feature annotation.</text>
</comment>
<keyword evidence="3" id="KW-0520">NAD</keyword>
<evidence type="ECO:0000256" key="3">
    <source>
        <dbReference type="ARBA" id="ARBA00023027"/>
    </source>
</evidence>
<dbReference type="InterPro" id="IPR026590">
    <property type="entry name" value="Ssirtuin_cat_dom"/>
</dbReference>
<dbReference type="Pfam" id="PF02146">
    <property type="entry name" value="SIR2"/>
    <property type="match status" value="1"/>
</dbReference>
<dbReference type="PANTHER" id="PTHR11085:SF4">
    <property type="entry name" value="NAD-DEPENDENT PROTEIN DEACYLASE"/>
    <property type="match status" value="1"/>
</dbReference>
<dbReference type="EMBL" id="CP035913">
    <property type="protein sequence ID" value="QBE65060.1"/>
    <property type="molecule type" value="Genomic_DNA"/>
</dbReference>
<dbReference type="Proteomes" id="UP000290637">
    <property type="component" value="Chromosome"/>
</dbReference>
<dbReference type="Gene3D" id="3.40.50.1220">
    <property type="entry name" value="TPP-binding domain"/>
    <property type="match status" value="1"/>
</dbReference>
<proteinExistence type="predicted"/>
<dbReference type="KEGG" id="plue:EWM63_20400"/>
<sequence>MISTLPDATQLDRAADLVRQADGLLIAAGAGMGVDSGLPDFRGNEGFWRAYPALGAARIAFTTAASPSSFQQNPVLAWGFYGHRLHLYRDTVPHAGFHLLKSWGERMPHGCHVFTSNVDGQFQKAGFDANQVYECHGSIHHLQCLEPCGDTIWEAEAFKPEVDEQACKLMNDPPHCPRCGGMARPNILMFGDWGWIEHRSARQAARLERWLDKVERPLVIELGAGTAVPSVRHFSQQVIQRGGRLVRINPREQEVPTRQDVGLAAGALDGLQAIAARLRL</sequence>
<evidence type="ECO:0000256" key="4">
    <source>
        <dbReference type="PROSITE-ProRule" id="PRU00236"/>
    </source>
</evidence>
<evidence type="ECO:0000313" key="7">
    <source>
        <dbReference type="Proteomes" id="UP000290637"/>
    </source>
</evidence>
<name>A0A4P6L0T7_9BURK</name>
<dbReference type="OrthoDB" id="9800582at2"/>
<dbReference type="GO" id="GO:0070403">
    <property type="term" value="F:NAD+ binding"/>
    <property type="evidence" value="ECO:0007669"/>
    <property type="project" value="InterPro"/>
</dbReference>
<dbReference type="RefSeq" id="WP_130188174.1">
    <property type="nucleotide sequence ID" value="NZ_CP035913.1"/>
</dbReference>
<protein>
    <recommendedName>
        <fullName evidence="1">protein acetyllysine N-acetyltransferase</fullName>
        <ecNumber evidence="1">2.3.1.286</ecNumber>
    </recommendedName>
</protein>
<gene>
    <name evidence="6" type="ORF">EWM63_20400</name>
</gene>
<dbReference type="Gene3D" id="3.30.1600.10">
    <property type="entry name" value="SIR2/SIRT2 'Small Domain"/>
    <property type="match status" value="1"/>
</dbReference>
<evidence type="ECO:0000256" key="1">
    <source>
        <dbReference type="ARBA" id="ARBA00012928"/>
    </source>
</evidence>
<organism evidence="6 7">
    <name type="scientific">Pseudoduganella lutea</name>
    <dbReference type="NCBI Taxonomy" id="321985"/>
    <lineage>
        <taxon>Bacteria</taxon>
        <taxon>Pseudomonadati</taxon>
        <taxon>Pseudomonadota</taxon>
        <taxon>Betaproteobacteria</taxon>
        <taxon>Burkholderiales</taxon>
        <taxon>Oxalobacteraceae</taxon>
        <taxon>Telluria group</taxon>
        <taxon>Pseudoduganella</taxon>
    </lineage>
</organism>
<dbReference type="InterPro" id="IPR026591">
    <property type="entry name" value="Sirtuin_cat_small_dom_sf"/>
</dbReference>
<dbReference type="AlphaFoldDB" id="A0A4P6L0T7"/>
<reference evidence="6 7" key="1">
    <citation type="submission" date="2019-02" db="EMBL/GenBank/DDBJ databases">
        <title>Draft Genome Sequences of Six Type Strains of the Genus Massilia.</title>
        <authorList>
            <person name="Miess H."/>
            <person name="Frediansyhah A."/>
            <person name="Gross H."/>
        </authorList>
    </citation>
    <scope>NUCLEOTIDE SEQUENCE [LARGE SCALE GENOMIC DNA]</scope>
    <source>
        <strain evidence="6 7">DSM 17473</strain>
    </source>
</reference>
<feature type="domain" description="Deacetylase sirtuin-type" evidence="5">
    <location>
        <begin position="4"/>
        <end position="280"/>
    </location>
</feature>
<dbReference type="InterPro" id="IPR003000">
    <property type="entry name" value="Sirtuin"/>
</dbReference>
<dbReference type="PANTHER" id="PTHR11085">
    <property type="entry name" value="NAD-DEPENDENT PROTEIN DEACYLASE SIRTUIN-5, MITOCHONDRIAL-RELATED"/>
    <property type="match status" value="1"/>
</dbReference>
<keyword evidence="7" id="KW-1185">Reference proteome</keyword>